<dbReference type="SUPFAM" id="SSF50156">
    <property type="entry name" value="PDZ domain-like"/>
    <property type="match status" value="1"/>
</dbReference>
<proteinExistence type="predicted"/>
<organism evidence="3">
    <name type="scientific">Aphanomyces astaci</name>
    <name type="common">Crayfish plague agent</name>
    <dbReference type="NCBI Taxonomy" id="112090"/>
    <lineage>
        <taxon>Eukaryota</taxon>
        <taxon>Sar</taxon>
        <taxon>Stramenopiles</taxon>
        <taxon>Oomycota</taxon>
        <taxon>Saprolegniomycetes</taxon>
        <taxon>Saprolegniales</taxon>
        <taxon>Verrucalvaceae</taxon>
        <taxon>Aphanomyces</taxon>
    </lineage>
</organism>
<reference evidence="3" key="1">
    <citation type="submission" date="2013-12" db="EMBL/GenBank/DDBJ databases">
        <title>The Genome Sequence of Aphanomyces astaci APO3.</title>
        <authorList>
            <consortium name="The Broad Institute Genomics Platform"/>
            <person name="Russ C."/>
            <person name="Tyler B."/>
            <person name="van West P."/>
            <person name="Dieguez-Uribeondo J."/>
            <person name="Young S.K."/>
            <person name="Zeng Q."/>
            <person name="Gargeya S."/>
            <person name="Fitzgerald M."/>
            <person name="Abouelleil A."/>
            <person name="Alvarado L."/>
            <person name="Chapman S.B."/>
            <person name="Gainer-Dewar J."/>
            <person name="Goldberg J."/>
            <person name="Griggs A."/>
            <person name="Gujja S."/>
            <person name="Hansen M."/>
            <person name="Howarth C."/>
            <person name="Imamovic A."/>
            <person name="Ireland A."/>
            <person name="Larimer J."/>
            <person name="McCowan C."/>
            <person name="Murphy C."/>
            <person name="Pearson M."/>
            <person name="Poon T.W."/>
            <person name="Priest M."/>
            <person name="Roberts A."/>
            <person name="Saif S."/>
            <person name="Shea T."/>
            <person name="Sykes S."/>
            <person name="Wortman J."/>
            <person name="Nusbaum C."/>
            <person name="Birren B."/>
        </authorList>
    </citation>
    <scope>NUCLEOTIDE SEQUENCE [LARGE SCALE GENOMIC DNA]</scope>
    <source>
        <strain evidence="3">APO3</strain>
    </source>
</reference>
<evidence type="ECO:0000313" key="3">
    <source>
        <dbReference type="EMBL" id="ETV71367.1"/>
    </source>
</evidence>
<dbReference type="RefSeq" id="XP_009839032.1">
    <property type="nucleotide sequence ID" value="XM_009840730.1"/>
</dbReference>
<gene>
    <name evidence="3" type="ORF">H257_13265</name>
</gene>
<evidence type="ECO:0000259" key="2">
    <source>
        <dbReference type="PROSITE" id="PS50106"/>
    </source>
</evidence>
<dbReference type="InterPro" id="IPR036034">
    <property type="entry name" value="PDZ_sf"/>
</dbReference>
<dbReference type="AlphaFoldDB" id="W4FV47"/>
<name>W4FV47_APHAT</name>
<feature type="region of interest" description="Disordered" evidence="1">
    <location>
        <begin position="128"/>
        <end position="194"/>
    </location>
</feature>
<protein>
    <recommendedName>
        <fullName evidence="2">PDZ domain-containing protein</fullName>
    </recommendedName>
</protein>
<dbReference type="EMBL" id="KI913160">
    <property type="protein sequence ID" value="ETV71367.1"/>
    <property type="molecule type" value="Genomic_DNA"/>
</dbReference>
<dbReference type="GeneID" id="20815261"/>
<dbReference type="PROSITE" id="PS50106">
    <property type="entry name" value="PDZ"/>
    <property type="match status" value="1"/>
</dbReference>
<accession>W4FV47</accession>
<dbReference type="OrthoDB" id="167111at2759"/>
<dbReference type="VEuPathDB" id="FungiDB:H257_13265"/>
<feature type="domain" description="PDZ" evidence="2">
    <location>
        <begin position="45"/>
        <end position="115"/>
    </location>
</feature>
<dbReference type="CDD" id="cd00136">
    <property type="entry name" value="PDZ_canonical"/>
    <property type="match status" value="1"/>
</dbReference>
<dbReference type="SMART" id="SM00228">
    <property type="entry name" value="PDZ"/>
    <property type="match status" value="1"/>
</dbReference>
<evidence type="ECO:0000256" key="1">
    <source>
        <dbReference type="SAM" id="MobiDB-lite"/>
    </source>
</evidence>
<dbReference type="InterPro" id="IPR001478">
    <property type="entry name" value="PDZ"/>
</dbReference>
<sequence length="194" mass="21531">MNLHLNMTTRHSHTIHKPVKVLPSTSQLWPLHTKPDNYFVKWTGGDLGLALTSEPVCVSRVTGKGCPQRHLELVRPGDVLLSVNGLPTKHLGMDVVLRILRHCRLPATLHFGRPGFDDFWTYPHRSSMPSFSPSSLGLETPRPRRMSFTPPSCYVDDITSPRNSKGPVKSPLVPNPAAPERVSSIHGGRHSSPF</sequence>
<dbReference type="Gene3D" id="2.30.42.10">
    <property type="match status" value="1"/>
</dbReference>